<evidence type="ECO:0000313" key="9">
    <source>
        <dbReference type="Proteomes" id="UP000050898"/>
    </source>
</evidence>
<dbReference type="Proteomes" id="UP000050898">
    <property type="component" value="Unassembled WGS sequence"/>
</dbReference>
<dbReference type="NCBIfam" id="TIGR00219">
    <property type="entry name" value="mreC"/>
    <property type="match status" value="1"/>
</dbReference>
<dbReference type="GO" id="GO:0008360">
    <property type="term" value="P:regulation of cell shape"/>
    <property type="evidence" value="ECO:0007669"/>
    <property type="project" value="UniProtKB-KW"/>
</dbReference>
<dbReference type="PATRIC" id="fig|1046596.6.peg.339"/>
<name>A0A0R2E3R1_9LACO</name>
<evidence type="ECO:0000256" key="4">
    <source>
        <dbReference type="ARBA" id="ARBA00032089"/>
    </source>
</evidence>
<protein>
    <recommendedName>
        <fullName evidence="2 5">Cell shape-determining protein MreC</fullName>
    </recommendedName>
    <alternativeName>
        <fullName evidence="4 5">Cell shape protein MreC</fullName>
    </alternativeName>
</protein>
<dbReference type="PIRSF" id="PIRSF038471">
    <property type="entry name" value="MreC"/>
    <property type="match status" value="1"/>
</dbReference>
<dbReference type="PANTHER" id="PTHR34138:SF1">
    <property type="entry name" value="CELL SHAPE-DETERMINING PROTEIN MREC"/>
    <property type="match status" value="1"/>
</dbReference>
<dbReference type="AlphaFoldDB" id="A0A0R2E3R1"/>
<evidence type="ECO:0000256" key="2">
    <source>
        <dbReference type="ARBA" id="ARBA00013855"/>
    </source>
</evidence>
<feature type="domain" description="Rod shape-determining protein MreC beta-barrel core" evidence="7">
    <location>
        <begin position="135"/>
        <end position="287"/>
    </location>
</feature>
<dbReference type="InterPro" id="IPR007221">
    <property type="entry name" value="MreC"/>
</dbReference>
<evidence type="ECO:0000256" key="1">
    <source>
        <dbReference type="ARBA" id="ARBA00009369"/>
    </source>
</evidence>
<evidence type="ECO:0000259" key="7">
    <source>
        <dbReference type="Pfam" id="PF04085"/>
    </source>
</evidence>
<dbReference type="PANTHER" id="PTHR34138">
    <property type="entry name" value="CELL SHAPE-DETERMINING PROTEIN MREC"/>
    <property type="match status" value="1"/>
</dbReference>
<dbReference type="InterPro" id="IPR042177">
    <property type="entry name" value="Cell/Rod_1"/>
</dbReference>
<comment type="caution">
    <text evidence="8">The sequence shown here is derived from an EMBL/GenBank/DDBJ whole genome shotgun (WGS) entry which is preliminary data.</text>
</comment>
<dbReference type="GO" id="GO:0005886">
    <property type="term" value="C:plasma membrane"/>
    <property type="evidence" value="ECO:0007669"/>
    <property type="project" value="TreeGrafter"/>
</dbReference>
<dbReference type="Gene3D" id="2.40.10.340">
    <property type="entry name" value="Rod shape-determining protein MreC, domain 1"/>
    <property type="match status" value="1"/>
</dbReference>
<keyword evidence="3 5" id="KW-0133">Cell shape</keyword>
<reference evidence="8 9" key="1">
    <citation type="journal article" date="2015" name="Genome Announc.">
        <title>Expanding the biotechnology potential of lactobacilli through comparative genomics of 213 strains and associated genera.</title>
        <authorList>
            <person name="Sun Z."/>
            <person name="Harris H.M."/>
            <person name="McCann A."/>
            <person name="Guo C."/>
            <person name="Argimon S."/>
            <person name="Zhang W."/>
            <person name="Yang X."/>
            <person name="Jeffery I.B."/>
            <person name="Cooney J.C."/>
            <person name="Kagawa T.F."/>
            <person name="Liu W."/>
            <person name="Song Y."/>
            <person name="Salvetti E."/>
            <person name="Wrobel A."/>
            <person name="Rasinkangas P."/>
            <person name="Parkhill J."/>
            <person name="Rea M.C."/>
            <person name="O'Sullivan O."/>
            <person name="Ritari J."/>
            <person name="Douillard F.P."/>
            <person name="Paul Ross R."/>
            <person name="Yang R."/>
            <person name="Briner A.E."/>
            <person name="Felis G.E."/>
            <person name="de Vos W.M."/>
            <person name="Barrangou R."/>
            <person name="Klaenhammer T.R."/>
            <person name="Caufield P.W."/>
            <person name="Cui Y."/>
            <person name="Zhang H."/>
            <person name="O'Toole P.W."/>
        </authorList>
    </citation>
    <scope>NUCLEOTIDE SEQUENCE [LARGE SCALE GENOMIC DNA]</scope>
    <source>
        <strain evidence="8 9">DSM 20444</strain>
    </source>
</reference>
<evidence type="ECO:0000313" key="8">
    <source>
        <dbReference type="EMBL" id="KRN10230.1"/>
    </source>
</evidence>
<keyword evidence="9" id="KW-1185">Reference proteome</keyword>
<evidence type="ECO:0000256" key="6">
    <source>
        <dbReference type="SAM" id="Phobius"/>
    </source>
</evidence>
<dbReference type="Pfam" id="PF04085">
    <property type="entry name" value="MreC"/>
    <property type="match status" value="1"/>
</dbReference>
<proteinExistence type="inferred from homology"/>
<feature type="transmembrane region" description="Helical" evidence="6">
    <location>
        <begin position="20"/>
        <end position="39"/>
    </location>
</feature>
<keyword evidence="6" id="KW-1133">Transmembrane helix</keyword>
<dbReference type="InterPro" id="IPR055342">
    <property type="entry name" value="MreC_beta-barrel_core"/>
</dbReference>
<dbReference type="InterPro" id="IPR042175">
    <property type="entry name" value="Cell/Rod_MreC_2"/>
</dbReference>
<accession>A0A0R2E3R1</accession>
<comment type="similarity">
    <text evidence="1 5">Belongs to the MreC family.</text>
</comment>
<dbReference type="Gene3D" id="2.40.10.350">
    <property type="entry name" value="Rod shape-determining protein MreC, domain 2"/>
    <property type="match status" value="1"/>
</dbReference>
<keyword evidence="6" id="KW-0812">Transmembrane</keyword>
<organism evidence="8 9">
    <name type="scientific">Liquorilactobacillus mali KCTC 3596 = DSM 20444</name>
    <dbReference type="NCBI Taxonomy" id="1046596"/>
    <lineage>
        <taxon>Bacteria</taxon>
        <taxon>Bacillati</taxon>
        <taxon>Bacillota</taxon>
        <taxon>Bacilli</taxon>
        <taxon>Lactobacillales</taxon>
        <taxon>Lactobacillaceae</taxon>
        <taxon>Liquorilactobacillus</taxon>
    </lineage>
</organism>
<sequence>MSLSVVEEIMQRFFFNKRLIIVLITLIIGFVLVAFSVTVRNNKSTPPIIQQFGNDAAGLVDRVVSYPISAVGNVGGAVENLLNTYQENQKLKKQIDSLASEKVSNQTIRRENTALKKQLKLNKSLTNYTAVTSYVIARTPSSWQNQIIISKGSLAGVKKNAAVLSDKGLVGRVTEVNKTNSKVELISTTNDDADRFATTIITDDGSVNGLITSYNADTNRLIMGQIDSQKTMKKGDKVITSGMGGNSPQGIYVGTVMKVEKDDYGLASKVEIKPAADLTNLNIVTVAKRTD</sequence>
<dbReference type="EMBL" id="AYYH01000012">
    <property type="protein sequence ID" value="KRN10230.1"/>
    <property type="molecule type" value="Genomic_DNA"/>
</dbReference>
<evidence type="ECO:0000256" key="3">
    <source>
        <dbReference type="ARBA" id="ARBA00022960"/>
    </source>
</evidence>
<comment type="function">
    <text evidence="5">Involved in formation and maintenance of cell shape.</text>
</comment>
<gene>
    <name evidence="8" type="ORF">FD00_GL000328</name>
</gene>
<keyword evidence="6" id="KW-0472">Membrane</keyword>
<evidence type="ECO:0000256" key="5">
    <source>
        <dbReference type="PIRNR" id="PIRNR038471"/>
    </source>
</evidence>